<keyword evidence="2" id="KW-1185">Reference proteome</keyword>
<gene>
    <name evidence="1" type="ORF">VP01_658g4</name>
</gene>
<evidence type="ECO:0000313" key="1">
    <source>
        <dbReference type="EMBL" id="KNZ47225.1"/>
    </source>
</evidence>
<comment type="caution">
    <text evidence="1">The sequence shown here is derived from an EMBL/GenBank/DDBJ whole genome shotgun (WGS) entry which is preliminary data.</text>
</comment>
<dbReference type="EMBL" id="LAVV01011929">
    <property type="protein sequence ID" value="KNZ47225.1"/>
    <property type="molecule type" value="Genomic_DNA"/>
</dbReference>
<accession>A0A0L6UHD8</accession>
<evidence type="ECO:0000313" key="2">
    <source>
        <dbReference type="Proteomes" id="UP000037035"/>
    </source>
</evidence>
<dbReference type="VEuPathDB" id="FungiDB:VP01_658g4"/>
<reference evidence="1 2" key="1">
    <citation type="submission" date="2015-08" db="EMBL/GenBank/DDBJ databases">
        <title>Next Generation Sequencing and Analysis of the Genome of Puccinia sorghi L Schw, the Causal Agent of Maize Common Rust.</title>
        <authorList>
            <person name="Rochi L."/>
            <person name="Burguener G."/>
            <person name="Darino M."/>
            <person name="Turjanski A."/>
            <person name="Kreff E."/>
            <person name="Dieguez M.J."/>
            <person name="Sacco F."/>
        </authorList>
    </citation>
    <scope>NUCLEOTIDE SEQUENCE [LARGE SCALE GENOMIC DNA]</scope>
    <source>
        <strain evidence="1 2">RO10H11247</strain>
    </source>
</reference>
<protein>
    <submittedName>
        <fullName evidence="1">Uncharacterized protein</fullName>
    </submittedName>
</protein>
<dbReference type="AlphaFoldDB" id="A0A0L6UHD8"/>
<dbReference type="Proteomes" id="UP000037035">
    <property type="component" value="Unassembled WGS sequence"/>
</dbReference>
<organism evidence="1 2">
    <name type="scientific">Puccinia sorghi</name>
    <dbReference type="NCBI Taxonomy" id="27349"/>
    <lineage>
        <taxon>Eukaryota</taxon>
        <taxon>Fungi</taxon>
        <taxon>Dikarya</taxon>
        <taxon>Basidiomycota</taxon>
        <taxon>Pucciniomycotina</taxon>
        <taxon>Pucciniomycetes</taxon>
        <taxon>Pucciniales</taxon>
        <taxon>Pucciniaceae</taxon>
        <taxon>Puccinia</taxon>
    </lineage>
</organism>
<proteinExistence type="predicted"/>
<sequence>MAITAHFIEEDFVMRDLTLAVPQVQGSISHGSCQLATMQSQAVIVQTEIN</sequence>
<name>A0A0L6UHD8_9BASI</name>